<keyword evidence="8" id="KW-1185">Reference proteome</keyword>
<evidence type="ECO:0000313" key="8">
    <source>
        <dbReference type="Proteomes" id="UP001199319"/>
    </source>
</evidence>
<feature type="transmembrane region" description="Helical" evidence="6">
    <location>
        <begin position="323"/>
        <end position="345"/>
    </location>
</feature>
<keyword evidence="2" id="KW-1003">Cell membrane</keyword>
<proteinExistence type="predicted"/>
<feature type="transmembrane region" description="Helical" evidence="6">
    <location>
        <begin position="287"/>
        <end position="311"/>
    </location>
</feature>
<dbReference type="Proteomes" id="UP001199319">
    <property type="component" value="Unassembled WGS sequence"/>
</dbReference>
<feature type="transmembrane region" description="Helical" evidence="6">
    <location>
        <begin position="118"/>
        <end position="137"/>
    </location>
</feature>
<name>A0AAE3AFW3_9FIRM</name>
<feature type="transmembrane region" description="Helical" evidence="6">
    <location>
        <begin position="171"/>
        <end position="196"/>
    </location>
</feature>
<reference evidence="7" key="1">
    <citation type="submission" date="2021-10" db="EMBL/GenBank/DDBJ databases">
        <title>Anaerobic single-cell dispensing facilitates the cultivation of human gut bacteria.</title>
        <authorList>
            <person name="Afrizal A."/>
        </authorList>
    </citation>
    <scope>NUCLEOTIDE SEQUENCE</scope>
    <source>
        <strain evidence="7">CLA-AA-H272</strain>
    </source>
</reference>
<feature type="transmembrane region" description="Helical" evidence="6">
    <location>
        <begin position="53"/>
        <end position="71"/>
    </location>
</feature>
<keyword evidence="3 6" id="KW-0812">Transmembrane</keyword>
<dbReference type="PANTHER" id="PTHR30250:SF11">
    <property type="entry name" value="O-ANTIGEN TRANSPORTER-RELATED"/>
    <property type="match status" value="1"/>
</dbReference>
<evidence type="ECO:0000256" key="1">
    <source>
        <dbReference type="ARBA" id="ARBA00004651"/>
    </source>
</evidence>
<keyword evidence="4 6" id="KW-1133">Transmembrane helix</keyword>
<feature type="transmembrane region" description="Helical" evidence="6">
    <location>
        <begin position="146"/>
        <end position="165"/>
    </location>
</feature>
<dbReference type="EMBL" id="JAJEPW010000043">
    <property type="protein sequence ID" value="MCC2130318.1"/>
    <property type="molecule type" value="Genomic_DNA"/>
</dbReference>
<evidence type="ECO:0000256" key="6">
    <source>
        <dbReference type="SAM" id="Phobius"/>
    </source>
</evidence>
<dbReference type="PANTHER" id="PTHR30250">
    <property type="entry name" value="PST FAMILY PREDICTED COLANIC ACID TRANSPORTER"/>
    <property type="match status" value="1"/>
</dbReference>
<dbReference type="Pfam" id="PF01943">
    <property type="entry name" value="Polysacc_synt"/>
    <property type="match status" value="1"/>
</dbReference>
<evidence type="ECO:0000256" key="2">
    <source>
        <dbReference type="ARBA" id="ARBA00022475"/>
    </source>
</evidence>
<comment type="caution">
    <text evidence="7">The sequence shown here is derived from an EMBL/GenBank/DDBJ whole genome shotgun (WGS) entry which is preliminary data.</text>
</comment>
<dbReference type="InterPro" id="IPR050833">
    <property type="entry name" value="Poly_Biosynth_Transport"/>
</dbReference>
<organism evidence="7 8">
    <name type="scientific">Brotocaccenecus cirricatena</name>
    <dbReference type="NCBI Taxonomy" id="3064195"/>
    <lineage>
        <taxon>Bacteria</taxon>
        <taxon>Bacillati</taxon>
        <taxon>Bacillota</taxon>
        <taxon>Clostridia</taxon>
        <taxon>Eubacteriales</taxon>
        <taxon>Oscillospiraceae</taxon>
        <taxon>Brotocaccenecus</taxon>
    </lineage>
</organism>
<feature type="transmembrane region" description="Helical" evidence="6">
    <location>
        <begin position="357"/>
        <end position="374"/>
    </location>
</feature>
<evidence type="ECO:0000256" key="4">
    <source>
        <dbReference type="ARBA" id="ARBA00022989"/>
    </source>
</evidence>
<evidence type="ECO:0000256" key="3">
    <source>
        <dbReference type="ARBA" id="ARBA00022692"/>
    </source>
</evidence>
<feature type="transmembrane region" description="Helical" evidence="6">
    <location>
        <begin position="246"/>
        <end position="266"/>
    </location>
</feature>
<evidence type="ECO:0000313" key="7">
    <source>
        <dbReference type="EMBL" id="MCC2130318.1"/>
    </source>
</evidence>
<feature type="transmembrane region" description="Helical" evidence="6">
    <location>
        <begin position="92"/>
        <end position="112"/>
    </location>
</feature>
<dbReference type="AlphaFoldDB" id="A0AAE3AFW3"/>
<dbReference type="GO" id="GO:0005886">
    <property type="term" value="C:plasma membrane"/>
    <property type="evidence" value="ECO:0007669"/>
    <property type="project" value="UniProtKB-SubCell"/>
</dbReference>
<dbReference type="InterPro" id="IPR002797">
    <property type="entry name" value="Polysacc_synth"/>
</dbReference>
<accession>A0AAE3AFW3</accession>
<comment type="subcellular location">
    <subcellularLocation>
        <location evidence="1">Cell membrane</location>
        <topology evidence="1">Multi-pass membrane protein</topology>
    </subcellularLocation>
</comment>
<keyword evidence="5 6" id="KW-0472">Membrane</keyword>
<dbReference type="RefSeq" id="WP_302929534.1">
    <property type="nucleotide sequence ID" value="NZ_JAJEPW010000043.1"/>
</dbReference>
<gene>
    <name evidence="7" type="ORF">LKD37_12490</name>
</gene>
<feature type="transmembrane region" description="Helical" evidence="6">
    <location>
        <begin position="217"/>
        <end position="240"/>
    </location>
</feature>
<protein>
    <submittedName>
        <fullName evidence="7">Oligosaccharide flippase family protein</fullName>
    </submittedName>
</protein>
<evidence type="ECO:0000256" key="5">
    <source>
        <dbReference type="ARBA" id="ARBA00023136"/>
    </source>
</evidence>
<sequence>MKQTSGIAKNSAMLMAMNIAKMIFPLLTLPYLTRVLSTDCYGSVVYVKSVTTYLQLLVDFGFVLSATKEIVRVRHDKAAQEKIMGDVLLARLWLAGAALVILVVLTAVLPILRARPLLSLLSFLPVFLTLFLFDFLFRGMERMEAIALRFVVMRGIATALTFVLIRSDADVLLIPLLDTLGSLAAVLMVFPQLHRLGLHVRLSRNASAAWAMLKDSAVYFASNVASTSFSALNTLLLGIILTTQEVAYWGVCIQAVAAVQALYTPITDSLYPVMVRERRFSRIVKAVRLFLPLVLAGCAAAYFLADFGIVLMGGQAYAPAARIFRYLIPVLFFSFFALLFGWPTLGAIDCNAETSRSTVYALSFQVLGLLALLWTGCYSLVAVALLRSATEVVLCGIRMLYIRKNIHAFADRGGSAE</sequence>